<dbReference type="EC" id="2.7.13.3" evidence="2"/>
<dbReference type="AlphaFoldDB" id="A0A1B2DGB0"/>
<dbReference type="RefSeq" id="WP_099518053.1">
    <property type="nucleotide sequence ID" value="NZ_CP016808.1"/>
</dbReference>
<dbReference type="PROSITE" id="PS50112">
    <property type="entry name" value="PAS"/>
    <property type="match status" value="2"/>
</dbReference>
<dbReference type="PROSITE" id="PS50109">
    <property type="entry name" value="HIS_KIN"/>
    <property type="match status" value="1"/>
</dbReference>
<keyword evidence="5" id="KW-0547">Nucleotide-binding</keyword>
<gene>
    <name evidence="11" type="ORF">BBD42_10055</name>
</gene>
<reference evidence="11" key="1">
    <citation type="submission" date="2016-08" db="EMBL/GenBank/DDBJ databases">
        <title>Complete Genome Seqeunce of Paenibacillus sp. BIHB 4019 from tea rhizoplane.</title>
        <authorList>
            <person name="Thakur R."/>
            <person name="Swarnkar M.K."/>
            <person name="Gulati A."/>
        </authorList>
    </citation>
    <scope>NUCLEOTIDE SEQUENCE [LARGE SCALE GENOMIC DNA]</scope>
    <source>
        <strain evidence="11">BIHB4019</strain>
    </source>
</reference>
<dbReference type="Pfam" id="PF08447">
    <property type="entry name" value="PAS_3"/>
    <property type="match status" value="1"/>
</dbReference>
<evidence type="ECO:0000256" key="7">
    <source>
        <dbReference type="ARBA" id="ARBA00022840"/>
    </source>
</evidence>
<name>A0A1B2DGB0_9BACL</name>
<dbReference type="InterPro" id="IPR035965">
    <property type="entry name" value="PAS-like_dom_sf"/>
</dbReference>
<organism evidence="11">
    <name type="scientific">Paenibacillus sp. BIHB 4019</name>
    <dbReference type="NCBI Taxonomy" id="1870819"/>
    <lineage>
        <taxon>Bacteria</taxon>
        <taxon>Bacillati</taxon>
        <taxon>Bacillota</taxon>
        <taxon>Bacilli</taxon>
        <taxon>Bacillales</taxon>
        <taxon>Paenibacillaceae</taxon>
        <taxon>Paenibacillus</taxon>
    </lineage>
</organism>
<dbReference type="CDD" id="cd00082">
    <property type="entry name" value="HisKA"/>
    <property type="match status" value="1"/>
</dbReference>
<dbReference type="CDD" id="cd00075">
    <property type="entry name" value="HATPase"/>
    <property type="match status" value="1"/>
</dbReference>
<dbReference type="Pfam" id="PF02518">
    <property type="entry name" value="HATPase_c"/>
    <property type="match status" value="1"/>
</dbReference>
<dbReference type="InterPro" id="IPR005467">
    <property type="entry name" value="His_kinase_dom"/>
</dbReference>
<feature type="domain" description="PAS" evidence="10">
    <location>
        <begin position="1"/>
        <end position="70"/>
    </location>
</feature>
<keyword evidence="4" id="KW-0808">Transferase</keyword>
<dbReference type="Gene3D" id="1.10.287.130">
    <property type="match status" value="1"/>
</dbReference>
<dbReference type="PANTHER" id="PTHR43065:SF46">
    <property type="entry name" value="C4-DICARBOXYLATE TRANSPORT SENSOR PROTEIN DCTB"/>
    <property type="match status" value="1"/>
</dbReference>
<dbReference type="SMART" id="SM00388">
    <property type="entry name" value="HisKA"/>
    <property type="match status" value="1"/>
</dbReference>
<keyword evidence="8" id="KW-0902">Two-component regulatory system</keyword>
<dbReference type="PANTHER" id="PTHR43065">
    <property type="entry name" value="SENSOR HISTIDINE KINASE"/>
    <property type="match status" value="1"/>
</dbReference>
<feature type="domain" description="PAS" evidence="10">
    <location>
        <begin position="157"/>
        <end position="200"/>
    </location>
</feature>
<dbReference type="InterPro" id="IPR003661">
    <property type="entry name" value="HisK_dim/P_dom"/>
</dbReference>
<dbReference type="GO" id="GO:0000155">
    <property type="term" value="F:phosphorelay sensor kinase activity"/>
    <property type="evidence" value="ECO:0007669"/>
    <property type="project" value="InterPro"/>
</dbReference>
<evidence type="ECO:0000256" key="8">
    <source>
        <dbReference type="ARBA" id="ARBA00023012"/>
    </source>
</evidence>
<dbReference type="GO" id="GO:0005524">
    <property type="term" value="F:ATP binding"/>
    <property type="evidence" value="ECO:0007669"/>
    <property type="project" value="UniProtKB-KW"/>
</dbReference>
<dbReference type="Pfam" id="PF13426">
    <property type="entry name" value="PAS_9"/>
    <property type="match status" value="1"/>
</dbReference>
<dbReference type="InterPro" id="IPR013655">
    <property type="entry name" value="PAS_fold_3"/>
</dbReference>
<dbReference type="Gene3D" id="3.30.565.10">
    <property type="entry name" value="Histidine kinase-like ATPase, C-terminal domain"/>
    <property type="match status" value="1"/>
</dbReference>
<dbReference type="InterPro" id="IPR036890">
    <property type="entry name" value="HATPase_C_sf"/>
</dbReference>
<keyword evidence="6" id="KW-0418">Kinase</keyword>
<dbReference type="SUPFAM" id="SSF55874">
    <property type="entry name" value="ATPase domain of HSP90 chaperone/DNA topoisomerase II/histidine kinase"/>
    <property type="match status" value="1"/>
</dbReference>
<feature type="domain" description="Histidine kinase" evidence="9">
    <location>
        <begin position="373"/>
        <end position="573"/>
    </location>
</feature>
<keyword evidence="3" id="KW-0597">Phosphoprotein</keyword>
<sequence length="573" mass="65836">MDHFKNLFELSFDMLVVMDCNGRVVHYNSGLQKMLGYPVLLNSMKDFYSYMHPDDIASMDALVPQLIQGRELSGYLNRFRCADGSYKWLQWNVSLDQINMYFYVIGRDVHHQKSFEQHLAAQELWYRSCLDNLLDGFSYYKTIRDECGDIIDYRSEYMNDTFCRMMNYSKDEAVGRLWSQLFPDFTEEIRAVLKQVTSSGKPVLRQERVYNKWLTDEESYDVLYYKMGDGFACSWRNVTEYRRAQEHLELSNLKFTSAFHTNATMNFLIDLETATIIEMNQKFSQTIRRGHYSHFVSSIMQAIPAQGLLENIELPFLRQSGDTGYGVISGEVLELKDKRYFLAFAIDITELRKAKKHLLLMDKLNLLSSMAASIAHEVRNPMTTIKGFLQLMQKNTTLASYRDTLNLMISELDRANGIISEYLSLANTRFVQKEQKQLDVLVSNILPLLEADAAYSNILIVLDLHATSPVNVEEKEIRQLLLNLTRNAIEAMESGGELTIRTRMDQGSVILEVADQGHGIPKEHIEAIFTPFYTTKETGTGLGLAVCRSIAEHHGADIEIESSEEGTTFRVVF</sequence>
<dbReference type="Pfam" id="PF00512">
    <property type="entry name" value="HisKA"/>
    <property type="match status" value="1"/>
</dbReference>
<evidence type="ECO:0000259" key="10">
    <source>
        <dbReference type="PROSITE" id="PS50112"/>
    </source>
</evidence>
<evidence type="ECO:0000256" key="4">
    <source>
        <dbReference type="ARBA" id="ARBA00022679"/>
    </source>
</evidence>
<dbReference type="InterPro" id="IPR000014">
    <property type="entry name" value="PAS"/>
</dbReference>
<accession>A0A1B2DGB0</accession>
<dbReference type="Gene3D" id="3.30.450.20">
    <property type="entry name" value="PAS domain"/>
    <property type="match status" value="2"/>
</dbReference>
<protein>
    <recommendedName>
        <fullName evidence="2">histidine kinase</fullName>
        <ecNumber evidence="2">2.7.13.3</ecNumber>
    </recommendedName>
</protein>
<dbReference type="SMART" id="SM00387">
    <property type="entry name" value="HATPase_c"/>
    <property type="match status" value="1"/>
</dbReference>
<evidence type="ECO:0000256" key="5">
    <source>
        <dbReference type="ARBA" id="ARBA00022741"/>
    </source>
</evidence>
<evidence type="ECO:0000256" key="6">
    <source>
        <dbReference type="ARBA" id="ARBA00022777"/>
    </source>
</evidence>
<dbReference type="NCBIfam" id="TIGR00229">
    <property type="entry name" value="sensory_box"/>
    <property type="match status" value="2"/>
</dbReference>
<dbReference type="CDD" id="cd00130">
    <property type="entry name" value="PAS"/>
    <property type="match status" value="2"/>
</dbReference>
<evidence type="ECO:0000313" key="11">
    <source>
        <dbReference type="EMBL" id="ANY66767.1"/>
    </source>
</evidence>
<dbReference type="InterPro" id="IPR036097">
    <property type="entry name" value="HisK_dim/P_sf"/>
</dbReference>
<dbReference type="PRINTS" id="PR00344">
    <property type="entry name" value="BCTRLSENSOR"/>
</dbReference>
<dbReference type="SUPFAM" id="SSF55785">
    <property type="entry name" value="PYP-like sensor domain (PAS domain)"/>
    <property type="match status" value="3"/>
</dbReference>
<evidence type="ECO:0000256" key="3">
    <source>
        <dbReference type="ARBA" id="ARBA00022553"/>
    </source>
</evidence>
<dbReference type="SMART" id="SM00091">
    <property type="entry name" value="PAS"/>
    <property type="match status" value="2"/>
</dbReference>
<evidence type="ECO:0000256" key="2">
    <source>
        <dbReference type="ARBA" id="ARBA00012438"/>
    </source>
</evidence>
<evidence type="ECO:0000259" key="9">
    <source>
        <dbReference type="PROSITE" id="PS50109"/>
    </source>
</evidence>
<comment type="catalytic activity">
    <reaction evidence="1">
        <text>ATP + protein L-histidine = ADP + protein N-phospho-L-histidine.</text>
        <dbReference type="EC" id="2.7.13.3"/>
    </reaction>
</comment>
<dbReference type="InterPro" id="IPR004358">
    <property type="entry name" value="Sig_transdc_His_kin-like_C"/>
</dbReference>
<keyword evidence="7" id="KW-0067">ATP-binding</keyword>
<proteinExistence type="predicted"/>
<dbReference type="EMBL" id="CP016808">
    <property type="protein sequence ID" value="ANY66767.1"/>
    <property type="molecule type" value="Genomic_DNA"/>
</dbReference>
<dbReference type="InterPro" id="IPR003594">
    <property type="entry name" value="HATPase_dom"/>
</dbReference>
<evidence type="ECO:0000256" key="1">
    <source>
        <dbReference type="ARBA" id="ARBA00000085"/>
    </source>
</evidence>
<dbReference type="SUPFAM" id="SSF47384">
    <property type="entry name" value="Homodimeric domain of signal transducing histidine kinase"/>
    <property type="match status" value="1"/>
</dbReference>